<dbReference type="CDD" id="cd04590">
    <property type="entry name" value="CBS_pair_CorC_HlyC_assoc"/>
    <property type="match status" value="1"/>
</dbReference>
<accession>F2JMJ9</accession>
<evidence type="ECO:0000256" key="8">
    <source>
        <dbReference type="PROSITE-ProRule" id="PRU00703"/>
    </source>
</evidence>
<dbReference type="Gene3D" id="3.30.465.10">
    <property type="match status" value="1"/>
</dbReference>
<dbReference type="STRING" id="642492.Clole_2953"/>
<evidence type="ECO:0000256" key="4">
    <source>
        <dbReference type="ARBA" id="ARBA00022737"/>
    </source>
</evidence>
<dbReference type="GO" id="GO:0005886">
    <property type="term" value="C:plasma membrane"/>
    <property type="evidence" value="ECO:0007669"/>
    <property type="project" value="TreeGrafter"/>
</dbReference>
<dbReference type="InterPro" id="IPR046342">
    <property type="entry name" value="CBS_dom_sf"/>
</dbReference>
<dbReference type="SUPFAM" id="SSF56176">
    <property type="entry name" value="FAD-binding/transporter-associated domain-like"/>
    <property type="match status" value="1"/>
</dbReference>
<dbReference type="RefSeq" id="WP_013657930.1">
    <property type="nucleotide sequence ID" value="NC_015275.1"/>
</dbReference>
<keyword evidence="6 8" id="KW-0129">CBS domain</keyword>
<dbReference type="Pfam" id="PF00571">
    <property type="entry name" value="CBS"/>
    <property type="match status" value="2"/>
</dbReference>
<dbReference type="Pfam" id="PF03471">
    <property type="entry name" value="CorC_HlyC"/>
    <property type="match status" value="1"/>
</dbReference>
<evidence type="ECO:0000256" key="3">
    <source>
        <dbReference type="ARBA" id="ARBA00022692"/>
    </source>
</evidence>
<feature type="transmembrane region" description="Helical" evidence="10">
    <location>
        <begin position="61"/>
        <end position="85"/>
    </location>
</feature>
<dbReference type="SMART" id="SM00116">
    <property type="entry name" value="CBS"/>
    <property type="match status" value="1"/>
</dbReference>
<dbReference type="eggNOG" id="COG1253">
    <property type="taxonomic scope" value="Bacteria"/>
</dbReference>
<organism evidence="13 14">
    <name type="scientific">Cellulosilyticum lentocellum (strain ATCC 49066 / DSM 5427 / NCIMB 11756 / RHM5)</name>
    <name type="common">Clostridium lentocellum</name>
    <dbReference type="NCBI Taxonomy" id="642492"/>
    <lineage>
        <taxon>Bacteria</taxon>
        <taxon>Bacillati</taxon>
        <taxon>Bacillota</taxon>
        <taxon>Clostridia</taxon>
        <taxon>Lachnospirales</taxon>
        <taxon>Cellulosilyticaceae</taxon>
        <taxon>Cellulosilyticum</taxon>
    </lineage>
</organism>
<evidence type="ECO:0008006" key="15">
    <source>
        <dbReference type="Google" id="ProtNLM"/>
    </source>
</evidence>
<dbReference type="PROSITE" id="PS51371">
    <property type="entry name" value="CBS"/>
    <property type="match status" value="2"/>
</dbReference>
<dbReference type="Proteomes" id="UP000008467">
    <property type="component" value="Chromosome"/>
</dbReference>
<dbReference type="SMART" id="SM01091">
    <property type="entry name" value="CorC_HlyC"/>
    <property type="match status" value="1"/>
</dbReference>
<feature type="domain" description="CBS" evidence="11">
    <location>
        <begin position="212"/>
        <end position="273"/>
    </location>
</feature>
<feature type="transmembrane region" description="Helical" evidence="10">
    <location>
        <begin position="6"/>
        <end position="24"/>
    </location>
</feature>
<evidence type="ECO:0000256" key="5">
    <source>
        <dbReference type="ARBA" id="ARBA00022989"/>
    </source>
</evidence>
<comment type="similarity">
    <text evidence="2">Belongs to the UPF0053 family.</text>
</comment>
<evidence type="ECO:0000259" key="11">
    <source>
        <dbReference type="PROSITE" id="PS51371"/>
    </source>
</evidence>
<dbReference type="InterPro" id="IPR005170">
    <property type="entry name" value="Transptr-assoc_dom"/>
</dbReference>
<evidence type="ECO:0000256" key="7">
    <source>
        <dbReference type="ARBA" id="ARBA00023136"/>
    </source>
</evidence>
<keyword evidence="14" id="KW-1185">Reference proteome</keyword>
<dbReference type="PROSITE" id="PS51846">
    <property type="entry name" value="CNNM"/>
    <property type="match status" value="1"/>
</dbReference>
<comment type="subcellular location">
    <subcellularLocation>
        <location evidence="1">Membrane</location>
        <topology evidence="1">Multi-pass membrane protein</topology>
    </subcellularLocation>
</comment>
<dbReference type="SUPFAM" id="SSF54631">
    <property type="entry name" value="CBS-domain pair"/>
    <property type="match status" value="1"/>
</dbReference>
<evidence type="ECO:0000259" key="12">
    <source>
        <dbReference type="PROSITE" id="PS51846"/>
    </source>
</evidence>
<sequence length="427" mass="47447">MDPSLSVQIVILIILLLGSSFFSASETALMSISKIEVRYMVEQNIKGAKLLDKLLEDSNKLLSVILVGNNLVNIAASSLATVIAIDLSGGSDGSLGVGIATGIMTLLILIFGEITPKSLSAQNAQKIALLVVRPISIIVTVFTPVVKILMFITNGIIRLLGGKPDATKPFITTDELRTIVTVSHEEGVLETDEKQMIYNVFDFGQSCAKDIMVPRTDMICVDLDATYEEILTLYKEEQFSRMPVYQETHDHIVGILHIKDLILNVVSPQHFKVSDYLREAYFVHEFKNNNELFKEMRLQKIGLAIVLDEYGGTAGLVSMEDLIEEIMGDINDEYDSVQDDFVKVSEEEYVVDGTSRISEVNEELGLDIISNDFDSIGGFVIGLFDRFPTEGEQISYKNINFIVEETVNNRINSLRLLLKSDMNQDAI</sequence>
<evidence type="ECO:0000256" key="6">
    <source>
        <dbReference type="ARBA" id="ARBA00023122"/>
    </source>
</evidence>
<dbReference type="PANTHER" id="PTHR22777:SF17">
    <property type="entry name" value="UPF0053 PROTEIN SLL0260"/>
    <property type="match status" value="1"/>
</dbReference>
<reference evidence="13 14" key="1">
    <citation type="journal article" date="2011" name="J. Bacteriol.">
        <title>Complete genome sequence of the cellulose-degrading bacterium Cellulosilyticum lentocellum.</title>
        <authorList>
            <consortium name="US DOE Joint Genome Institute"/>
            <person name="Miller D.A."/>
            <person name="Suen G."/>
            <person name="Bruce D."/>
            <person name="Copeland A."/>
            <person name="Cheng J.F."/>
            <person name="Detter C."/>
            <person name="Goodwin L.A."/>
            <person name="Han C.S."/>
            <person name="Hauser L.J."/>
            <person name="Land M.L."/>
            <person name="Lapidus A."/>
            <person name="Lucas S."/>
            <person name="Meincke L."/>
            <person name="Pitluck S."/>
            <person name="Tapia R."/>
            <person name="Teshima H."/>
            <person name="Woyke T."/>
            <person name="Fox B.G."/>
            <person name="Angert E.R."/>
            <person name="Currie C.R."/>
        </authorList>
    </citation>
    <scope>NUCLEOTIDE SEQUENCE [LARGE SCALE GENOMIC DNA]</scope>
    <source>
        <strain evidence="14">ATCC 49066 / DSM 5427 / NCIMB 11756 / RHM5</strain>
    </source>
</reference>
<dbReference type="InterPro" id="IPR000644">
    <property type="entry name" value="CBS_dom"/>
</dbReference>
<keyword evidence="7 9" id="KW-0472">Membrane</keyword>
<dbReference type="FunFam" id="3.10.580.10:FF:000002">
    <property type="entry name" value="Magnesium/cobalt efflux protein CorC"/>
    <property type="match status" value="1"/>
</dbReference>
<name>F2JMJ9_CELLD</name>
<evidence type="ECO:0000256" key="1">
    <source>
        <dbReference type="ARBA" id="ARBA00004141"/>
    </source>
</evidence>
<feature type="transmembrane region" description="Helical" evidence="10">
    <location>
        <begin position="127"/>
        <end position="152"/>
    </location>
</feature>
<feature type="transmembrane region" description="Helical" evidence="10">
    <location>
        <begin position="97"/>
        <end position="115"/>
    </location>
</feature>
<feature type="domain" description="CNNM transmembrane" evidence="12">
    <location>
        <begin position="1"/>
        <end position="193"/>
    </location>
</feature>
<protein>
    <recommendedName>
        <fullName evidence="15">Gliding motility-associated protein GldE</fullName>
    </recommendedName>
</protein>
<feature type="domain" description="CBS" evidence="11">
    <location>
        <begin position="276"/>
        <end position="333"/>
    </location>
</feature>
<dbReference type="Gene3D" id="3.10.580.10">
    <property type="entry name" value="CBS-domain"/>
    <property type="match status" value="1"/>
</dbReference>
<dbReference type="GO" id="GO:0050660">
    <property type="term" value="F:flavin adenine dinucleotide binding"/>
    <property type="evidence" value="ECO:0007669"/>
    <property type="project" value="InterPro"/>
</dbReference>
<evidence type="ECO:0000313" key="14">
    <source>
        <dbReference type="Proteomes" id="UP000008467"/>
    </source>
</evidence>
<evidence type="ECO:0000256" key="2">
    <source>
        <dbReference type="ARBA" id="ARBA00006337"/>
    </source>
</evidence>
<gene>
    <name evidence="13" type="ordered locus">Clole_2953</name>
</gene>
<evidence type="ECO:0000256" key="10">
    <source>
        <dbReference type="SAM" id="Phobius"/>
    </source>
</evidence>
<dbReference type="InterPro" id="IPR002550">
    <property type="entry name" value="CNNM"/>
</dbReference>
<dbReference type="InterPro" id="IPR036318">
    <property type="entry name" value="FAD-bd_PCMH-like_sf"/>
</dbReference>
<dbReference type="PANTHER" id="PTHR22777">
    <property type="entry name" value="HEMOLYSIN-RELATED"/>
    <property type="match status" value="1"/>
</dbReference>
<dbReference type="InterPro" id="IPR016169">
    <property type="entry name" value="FAD-bd_PCMH_sub2"/>
</dbReference>
<keyword evidence="4" id="KW-0677">Repeat</keyword>
<dbReference type="AlphaFoldDB" id="F2JMJ9"/>
<dbReference type="Pfam" id="PF01595">
    <property type="entry name" value="CNNM"/>
    <property type="match status" value="1"/>
</dbReference>
<evidence type="ECO:0000313" key="13">
    <source>
        <dbReference type="EMBL" id="ADZ84650.1"/>
    </source>
</evidence>
<keyword evidence="3 9" id="KW-0812">Transmembrane</keyword>
<evidence type="ECO:0000256" key="9">
    <source>
        <dbReference type="PROSITE-ProRule" id="PRU01193"/>
    </source>
</evidence>
<dbReference type="KEGG" id="cle:Clole_2953"/>
<proteinExistence type="inferred from homology"/>
<dbReference type="EMBL" id="CP002582">
    <property type="protein sequence ID" value="ADZ84650.1"/>
    <property type="molecule type" value="Genomic_DNA"/>
</dbReference>
<dbReference type="InterPro" id="IPR044751">
    <property type="entry name" value="Ion_transp-like_CBS"/>
</dbReference>
<keyword evidence="5 9" id="KW-1133">Transmembrane helix</keyword>
<dbReference type="HOGENOM" id="CLU_015237_4_1_9"/>